<reference evidence="10 11" key="1">
    <citation type="journal article" date="2015" name="BMC Genomics">
        <title>The genome of the truffle-parasite Tolypocladium ophioglossoides and the evolution of antifungal peptaibiotics.</title>
        <authorList>
            <person name="Quandt C.A."/>
            <person name="Bushley K.E."/>
            <person name="Spatafora J.W."/>
        </authorList>
    </citation>
    <scope>NUCLEOTIDE SEQUENCE [LARGE SCALE GENOMIC DNA]</scope>
    <source>
        <strain evidence="10 11">CBS 100239</strain>
    </source>
</reference>
<dbReference type="SUPFAM" id="SSF48264">
    <property type="entry name" value="Cytochrome P450"/>
    <property type="match status" value="1"/>
</dbReference>
<keyword evidence="11" id="KW-1185">Reference proteome</keyword>
<dbReference type="EMBL" id="LFRF01000054">
    <property type="protein sequence ID" value="KND86540.1"/>
    <property type="molecule type" value="Genomic_DNA"/>
</dbReference>
<keyword evidence="7 9" id="KW-0503">Monooxygenase</keyword>
<protein>
    <submittedName>
        <fullName evidence="10">Trichodiene oxygenase</fullName>
    </submittedName>
</protein>
<evidence type="ECO:0000256" key="9">
    <source>
        <dbReference type="RuleBase" id="RU000461"/>
    </source>
</evidence>
<gene>
    <name evidence="10" type="ORF">TOPH_08831</name>
</gene>
<keyword evidence="6 8" id="KW-0408">Iron</keyword>
<evidence type="ECO:0000256" key="1">
    <source>
        <dbReference type="ARBA" id="ARBA00001971"/>
    </source>
</evidence>
<dbReference type="PROSITE" id="PS00086">
    <property type="entry name" value="CYTOCHROME_P450"/>
    <property type="match status" value="1"/>
</dbReference>
<evidence type="ECO:0000256" key="6">
    <source>
        <dbReference type="ARBA" id="ARBA00023004"/>
    </source>
</evidence>
<comment type="cofactor">
    <cofactor evidence="1 8">
        <name>heme</name>
        <dbReference type="ChEBI" id="CHEBI:30413"/>
    </cofactor>
</comment>
<dbReference type="GO" id="GO:0016705">
    <property type="term" value="F:oxidoreductase activity, acting on paired donors, with incorporation or reduction of molecular oxygen"/>
    <property type="evidence" value="ECO:0007669"/>
    <property type="project" value="InterPro"/>
</dbReference>
<dbReference type="STRING" id="1163406.A0A0L0MYJ4"/>
<dbReference type="PANTHER" id="PTHR24305">
    <property type="entry name" value="CYTOCHROME P450"/>
    <property type="match status" value="1"/>
</dbReference>
<dbReference type="PRINTS" id="PR00385">
    <property type="entry name" value="P450"/>
</dbReference>
<dbReference type="Proteomes" id="UP000036947">
    <property type="component" value="Unassembled WGS sequence"/>
</dbReference>
<feature type="binding site" description="axial binding residue" evidence="8">
    <location>
        <position position="289"/>
    </location>
    <ligand>
        <name>heme</name>
        <dbReference type="ChEBI" id="CHEBI:30413"/>
    </ligand>
    <ligandPart>
        <name>Fe</name>
        <dbReference type="ChEBI" id="CHEBI:18248"/>
    </ligandPart>
</feature>
<dbReference type="OrthoDB" id="3945418at2759"/>
<evidence type="ECO:0000256" key="2">
    <source>
        <dbReference type="ARBA" id="ARBA00010617"/>
    </source>
</evidence>
<dbReference type="PRINTS" id="PR00465">
    <property type="entry name" value="EP450IV"/>
</dbReference>
<dbReference type="Pfam" id="PF00067">
    <property type="entry name" value="p450"/>
    <property type="match status" value="1"/>
</dbReference>
<dbReference type="InterPro" id="IPR001128">
    <property type="entry name" value="Cyt_P450"/>
</dbReference>
<evidence type="ECO:0000256" key="5">
    <source>
        <dbReference type="ARBA" id="ARBA00023002"/>
    </source>
</evidence>
<dbReference type="InterPro" id="IPR036396">
    <property type="entry name" value="Cyt_P450_sf"/>
</dbReference>
<sequence length="347" mass="39938">MSETHELHRKRRKPLEPFFSRQGIERIESSVAEETRLLDDRIQALRGSNAVIRLDHAFSAFAGDVIGKICCEEPPKFLEDANFAPYWHNLIDKVVSQILLFMHVPWLIARVDRENSKSSIFRHLISSDLPEPEKSSERFSREAMVLLWAGTATTARTMGFVSYYVLANPRIRERLREELRELTACYPNKVPRWADVEKVPYLQACIKEGLRVSFGVMRRLPRCSPDVVLEYKQYSIPKNTPVDMGAYLMHTDPEVYLEPFKFSPERWLGDYNPLMNRNFVPFSKGSRNCLGINLAYAEMNLALATLLRLGGPDLSLFETDESDVKQAVDFLMPVPKLDTRGTRVMVH</sequence>
<comment type="caution">
    <text evidence="10">The sequence shown here is derived from an EMBL/GenBank/DDBJ whole genome shotgun (WGS) entry which is preliminary data.</text>
</comment>
<evidence type="ECO:0000256" key="8">
    <source>
        <dbReference type="PIRSR" id="PIRSR602403-1"/>
    </source>
</evidence>
<organism evidence="10 11">
    <name type="scientific">Tolypocladium ophioglossoides (strain CBS 100239)</name>
    <name type="common">Snaketongue truffleclub</name>
    <name type="synonym">Elaphocordyceps ophioglossoides</name>
    <dbReference type="NCBI Taxonomy" id="1163406"/>
    <lineage>
        <taxon>Eukaryota</taxon>
        <taxon>Fungi</taxon>
        <taxon>Dikarya</taxon>
        <taxon>Ascomycota</taxon>
        <taxon>Pezizomycotina</taxon>
        <taxon>Sordariomycetes</taxon>
        <taxon>Hypocreomycetidae</taxon>
        <taxon>Hypocreales</taxon>
        <taxon>Ophiocordycipitaceae</taxon>
        <taxon>Tolypocladium</taxon>
    </lineage>
</organism>
<dbReference type="InterPro" id="IPR050121">
    <property type="entry name" value="Cytochrome_P450_monoxygenase"/>
</dbReference>
<proteinExistence type="inferred from homology"/>
<dbReference type="AlphaFoldDB" id="A0A0L0MYJ4"/>
<dbReference type="InterPro" id="IPR002403">
    <property type="entry name" value="Cyt_P450_E_grp-IV"/>
</dbReference>
<dbReference type="Gene3D" id="1.10.630.10">
    <property type="entry name" value="Cytochrome P450"/>
    <property type="match status" value="1"/>
</dbReference>
<accession>A0A0L0MYJ4</accession>
<dbReference type="CDD" id="cd11062">
    <property type="entry name" value="CYP58-like"/>
    <property type="match status" value="1"/>
</dbReference>
<keyword evidence="3 8" id="KW-0349">Heme</keyword>
<keyword evidence="4 8" id="KW-0479">Metal-binding</keyword>
<dbReference type="GO" id="GO:0005506">
    <property type="term" value="F:iron ion binding"/>
    <property type="evidence" value="ECO:0007669"/>
    <property type="project" value="InterPro"/>
</dbReference>
<name>A0A0L0MYJ4_TOLOC</name>
<evidence type="ECO:0000256" key="7">
    <source>
        <dbReference type="ARBA" id="ARBA00023033"/>
    </source>
</evidence>
<dbReference type="GO" id="GO:0020037">
    <property type="term" value="F:heme binding"/>
    <property type="evidence" value="ECO:0007669"/>
    <property type="project" value="InterPro"/>
</dbReference>
<evidence type="ECO:0000313" key="10">
    <source>
        <dbReference type="EMBL" id="KND86540.1"/>
    </source>
</evidence>
<evidence type="ECO:0000313" key="11">
    <source>
        <dbReference type="Proteomes" id="UP000036947"/>
    </source>
</evidence>
<keyword evidence="5 9" id="KW-0560">Oxidoreductase</keyword>
<evidence type="ECO:0000256" key="4">
    <source>
        <dbReference type="ARBA" id="ARBA00022723"/>
    </source>
</evidence>
<dbReference type="InterPro" id="IPR017972">
    <property type="entry name" value="Cyt_P450_CS"/>
</dbReference>
<dbReference type="PANTHER" id="PTHR24305:SF157">
    <property type="entry name" value="N-ACETYLTRYPTOPHAN 6-HYDROXYLASE IVOC-RELATED"/>
    <property type="match status" value="1"/>
</dbReference>
<dbReference type="GO" id="GO:0004497">
    <property type="term" value="F:monooxygenase activity"/>
    <property type="evidence" value="ECO:0007669"/>
    <property type="project" value="UniProtKB-KW"/>
</dbReference>
<comment type="similarity">
    <text evidence="2 9">Belongs to the cytochrome P450 family.</text>
</comment>
<evidence type="ECO:0000256" key="3">
    <source>
        <dbReference type="ARBA" id="ARBA00022617"/>
    </source>
</evidence>